<dbReference type="OrthoDB" id="43744at2759"/>
<comment type="subunit">
    <text evidence="4">Homotetramer.</text>
</comment>
<dbReference type="InterPro" id="IPR029058">
    <property type="entry name" value="AB_hydrolase_fold"/>
</dbReference>
<evidence type="ECO:0000259" key="9">
    <source>
        <dbReference type="Pfam" id="PF00326"/>
    </source>
</evidence>
<dbReference type="Pfam" id="PF00326">
    <property type="entry name" value="Peptidase_S9"/>
    <property type="match status" value="1"/>
</dbReference>
<comment type="similarity">
    <text evidence="3">Belongs to the peptidase S9C family.</text>
</comment>
<evidence type="ECO:0000256" key="5">
    <source>
        <dbReference type="ARBA" id="ARBA00012917"/>
    </source>
</evidence>
<evidence type="ECO:0000256" key="4">
    <source>
        <dbReference type="ARBA" id="ARBA00011881"/>
    </source>
</evidence>
<evidence type="ECO:0000256" key="1">
    <source>
        <dbReference type="ARBA" id="ARBA00000721"/>
    </source>
</evidence>
<dbReference type="AlphaFoldDB" id="A0A0C9WC38"/>
<dbReference type="PANTHER" id="PTHR42776:SF4">
    <property type="entry name" value="ACYLAMINO-ACID-RELEASING ENZYME"/>
    <property type="match status" value="1"/>
</dbReference>
<dbReference type="SUPFAM" id="SSF53474">
    <property type="entry name" value="alpha/beta-Hydrolases"/>
    <property type="match status" value="1"/>
</dbReference>
<dbReference type="GO" id="GO:0006508">
    <property type="term" value="P:proteolysis"/>
    <property type="evidence" value="ECO:0007669"/>
    <property type="project" value="InterPro"/>
</dbReference>
<comment type="catalytic activity">
    <reaction evidence="1">
        <text>Cleavage of an N-acetyl or N-formyl amino acid from the N-terminus of a polypeptide.</text>
        <dbReference type="EC" id="3.4.19.1"/>
    </reaction>
</comment>
<feature type="domain" description="Acylamino-acid-releasing enzyme N-terminal" evidence="10">
    <location>
        <begin position="25"/>
        <end position="439"/>
    </location>
</feature>
<name>A0A0C9WC38_9AGAM</name>
<proteinExistence type="inferred from homology"/>
<feature type="domain" description="Peptidase S9 prolyl oligopeptidase catalytic" evidence="9">
    <location>
        <begin position="523"/>
        <end position="726"/>
    </location>
</feature>
<reference evidence="11 12" key="1">
    <citation type="submission" date="2014-04" db="EMBL/GenBank/DDBJ databases">
        <title>Evolutionary Origins and Diversification of the Mycorrhizal Mutualists.</title>
        <authorList>
            <consortium name="DOE Joint Genome Institute"/>
            <consortium name="Mycorrhizal Genomics Consortium"/>
            <person name="Kohler A."/>
            <person name="Kuo A."/>
            <person name="Nagy L.G."/>
            <person name="Floudas D."/>
            <person name="Copeland A."/>
            <person name="Barry K.W."/>
            <person name="Cichocki N."/>
            <person name="Veneault-Fourrey C."/>
            <person name="LaButti K."/>
            <person name="Lindquist E.A."/>
            <person name="Lipzen A."/>
            <person name="Lundell T."/>
            <person name="Morin E."/>
            <person name="Murat C."/>
            <person name="Riley R."/>
            <person name="Ohm R."/>
            <person name="Sun H."/>
            <person name="Tunlid A."/>
            <person name="Henrissat B."/>
            <person name="Grigoriev I.V."/>
            <person name="Hibbett D.S."/>
            <person name="Martin F."/>
        </authorList>
    </citation>
    <scope>NUCLEOTIDE SEQUENCE [LARGE SCALE GENOMIC DNA]</scope>
    <source>
        <strain evidence="11 12">MD-312</strain>
    </source>
</reference>
<comment type="subcellular location">
    <subcellularLocation>
        <location evidence="2">Cytoplasm</location>
    </subcellularLocation>
</comment>
<dbReference type="EC" id="3.4.19.1" evidence="5"/>
<keyword evidence="12" id="KW-1185">Reference proteome</keyword>
<dbReference type="EMBL" id="KN839860">
    <property type="protein sequence ID" value="KIJ61731.1"/>
    <property type="molecule type" value="Genomic_DNA"/>
</dbReference>
<evidence type="ECO:0000256" key="3">
    <source>
        <dbReference type="ARBA" id="ARBA00010040"/>
    </source>
</evidence>
<accession>A0A0C9WC38</accession>
<evidence type="ECO:0000313" key="12">
    <source>
        <dbReference type="Proteomes" id="UP000053820"/>
    </source>
</evidence>
<dbReference type="Pfam" id="PF19283">
    <property type="entry name" value="APEH_N"/>
    <property type="match status" value="1"/>
</dbReference>
<dbReference type="GO" id="GO:0004252">
    <property type="term" value="F:serine-type endopeptidase activity"/>
    <property type="evidence" value="ECO:0007669"/>
    <property type="project" value="TreeGrafter"/>
</dbReference>
<keyword evidence="6" id="KW-0963">Cytoplasm</keyword>
<dbReference type="HOGENOM" id="CLU_014230_1_0_1"/>
<dbReference type="GO" id="GO:0008242">
    <property type="term" value="F:omega peptidase activity"/>
    <property type="evidence" value="ECO:0007669"/>
    <property type="project" value="UniProtKB-EC"/>
</dbReference>
<gene>
    <name evidence="11" type="ORF">HYDPIDRAFT_95961</name>
</gene>
<evidence type="ECO:0000259" key="10">
    <source>
        <dbReference type="Pfam" id="PF19283"/>
    </source>
</evidence>
<evidence type="ECO:0000256" key="8">
    <source>
        <dbReference type="ARBA" id="ARBA00032829"/>
    </source>
</evidence>
<dbReference type="Proteomes" id="UP000053820">
    <property type="component" value="Unassembled WGS sequence"/>
</dbReference>
<evidence type="ECO:0000313" key="11">
    <source>
        <dbReference type="EMBL" id="KIJ61731.1"/>
    </source>
</evidence>
<dbReference type="InterPro" id="IPR045550">
    <property type="entry name" value="AARE_N"/>
</dbReference>
<dbReference type="GO" id="GO:0005737">
    <property type="term" value="C:cytoplasm"/>
    <property type="evidence" value="ECO:0007669"/>
    <property type="project" value="UniProtKB-SubCell"/>
</dbReference>
<evidence type="ECO:0000256" key="2">
    <source>
        <dbReference type="ARBA" id="ARBA00004496"/>
    </source>
</evidence>
<keyword evidence="7" id="KW-0378">Hydrolase</keyword>
<dbReference type="Gene3D" id="3.40.50.1820">
    <property type="entry name" value="alpha/beta hydrolase"/>
    <property type="match status" value="1"/>
</dbReference>
<evidence type="ECO:0000256" key="7">
    <source>
        <dbReference type="ARBA" id="ARBA00022801"/>
    </source>
</evidence>
<dbReference type="PANTHER" id="PTHR42776">
    <property type="entry name" value="SERINE PEPTIDASE S9 FAMILY MEMBER"/>
    <property type="match status" value="1"/>
</dbReference>
<sequence>MSFLQYSGSSRYYKELVELPIPTSADFISSMIRVSYSIRDHERNAKRTITKTFTLSRPELASVDFEPTLTSTTAQVSSEVQAFTASLSEKRQAILREVSDSNGGKKRYVEVWANSHLEASLEVTKRHGQFHTDEFFKSFSFSPSETALVYTAEANPETVEELDDDPYPKFRFTPHFGETLYTRKRPTLFVFRWRPSGDAKNITRVAKRDLSLTSLSLEQPPSIPVVFGQATFVTETRLYATGYEQTADGKILGVKGCFNKPSSLWELALPDEDLETGLTTECTSVKVNMPGRSSRSPRVLFDTDGTAIALFWLSNPTGGAHASTVSLHSRDLKGESGDRIVVDAVSDPGSNQFPGLYTEYNLANSPFIRYSGETYVFAQSLWRSRPTLISMRAESGSVIDETPLSEGQSLYSWNLLGTDGWGSVVCSRSTPTSPPEVVLLTLKRDGFFGAPRVLDNPLLSSEVQEALDGLSASIIPIPNRHPIETIVIKSKEPVEGYKPICLTIPHGGPHAASTTAFTPSVVAYALEGYTVSLPNYTGSMGFGEKYIQELCGQCGTLDVADCISTVEELIKLGISERQRQVLLGGSHGGFLTAHLIGQYPDIFSAAVMRNPVISAGELCGSDITDWPYAEFGLPFGPGTHVTPDSFAKLYTASPIAYIDKVTTPVLLLIGEDDLRVPPTQGKGYYHALKGRGKTVEMLMFPKETHPIDGVEAARISFEAGRDWFRAFTQKES</sequence>
<organism evidence="11 12">
    <name type="scientific">Hydnomerulius pinastri MD-312</name>
    <dbReference type="NCBI Taxonomy" id="994086"/>
    <lineage>
        <taxon>Eukaryota</taxon>
        <taxon>Fungi</taxon>
        <taxon>Dikarya</taxon>
        <taxon>Basidiomycota</taxon>
        <taxon>Agaricomycotina</taxon>
        <taxon>Agaricomycetes</taxon>
        <taxon>Agaricomycetidae</taxon>
        <taxon>Boletales</taxon>
        <taxon>Boletales incertae sedis</taxon>
        <taxon>Leucogyrophana</taxon>
    </lineage>
</organism>
<protein>
    <recommendedName>
        <fullName evidence="5">acylaminoacyl-peptidase</fullName>
        <ecNumber evidence="5">3.4.19.1</ecNumber>
    </recommendedName>
    <alternativeName>
        <fullName evidence="8">Dipeptidyl-peptidase V</fullName>
    </alternativeName>
</protein>
<dbReference type="InterPro" id="IPR001375">
    <property type="entry name" value="Peptidase_S9_cat"/>
</dbReference>
<evidence type="ECO:0000256" key="6">
    <source>
        <dbReference type="ARBA" id="ARBA00022490"/>
    </source>
</evidence>